<evidence type="ECO:0000256" key="8">
    <source>
        <dbReference type="RuleBase" id="RU363032"/>
    </source>
</evidence>
<feature type="transmembrane region" description="Helical" evidence="8">
    <location>
        <begin position="31"/>
        <end position="55"/>
    </location>
</feature>
<organism evidence="10 11">
    <name type="scientific">Conexibacter stalactiti</name>
    <dbReference type="NCBI Taxonomy" id="1940611"/>
    <lineage>
        <taxon>Bacteria</taxon>
        <taxon>Bacillati</taxon>
        <taxon>Actinomycetota</taxon>
        <taxon>Thermoleophilia</taxon>
        <taxon>Solirubrobacterales</taxon>
        <taxon>Conexibacteraceae</taxon>
        <taxon>Conexibacter</taxon>
    </lineage>
</organism>
<dbReference type="PANTHER" id="PTHR42929:SF5">
    <property type="entry name" value="ABC TRANSPORTER PERMEASE PROTEIN"/>
    <property type="match status" value="1"/>
</dbReference>
<comment type="similarity">
    <text evidence="2">Belongs to the binding-protein-dependent transport system permease family. CysTW subfamily.</text>
</comment>
<dbReference type="SUPFAM" id="SSF161098">
    <property type="entry name" value="MetI-like"/>
    <property type="match status" value="1"/>
</dbReference>
<evidence type="ECO:0000313" key="11">
    <source>
        <dbReference type="Proteomes" id="UP001284601"/>
    </source>
</evidence>
<keyword evidence="5 8" id="KW-0812">Transmembrane</keyword>
<evidence type="ECO:0000256" key="3">
    <source>
        <dbReference type="ARBA" id="ARBA00022448"/>
    </source>
</evidence>
<feature type="transmembrane region" description="Helical" evidence="8">
    <location>
        <begin position="263"/>
        <end position="282"/>
    </location>
</feature>
<keyword evidence="11" id="KW-1185">Reference proteome</keyword>
<dbReference type="PANTHER" id="PTHR42929">
    <property type="entry name" value="INNER MEMBRANE ABC TRANSPORTER PERMEASE PROTEIN YDCU-RELATED-RELATED"/>
    <property type="match status" value="1"/>
</dbReference>
<dbReference type="Gene3D" id="1.10.3720.10">
    <property type="entry name" value="MetI-like"/>
    <property type="match status" value="1"/>
</dbReference>
<evidence type="ECO:0000256" key="6">
    <source>
        <dbReference type="ARBA" id="ARBA00022989"/>
    </source>
</evidence>
<dbReference type="CDD" id="cd06261">
    <property type="entry name" value="TM_PBP2"/>
    <property type="match status" value="1"/>
</dbReference>
<dbReference type="Pfam" id="PF00528">
    <property type="entry name" value="BPD_transp_1"/>
    <property type="match status" value="1"/>
</dbReference>
<evidence type="ECO:0000256" key="1">
    <source>
        <dbReference type="ARBA" id="ARBA00004651"/>
    </source>
</evidence>
<proteinExistence type="inferred from homology"/>
<dbReference type="InterPro" id="IPR000515">
    <property type="entry name" value="MetI-like"/>
</dbReference>
<feature type="domain" description="ABC transmembrane type-1" evidence="9">
    <location>
        <begin position="76"/>
        <end position="282"/>
    </location>
</feature>
<dbReference type="Proteomes" id="UP001284601">
    <property type="component" value="Unassembled WGS sequence"/>
</dbReference>
<feature type="transmembrane region" description="Helical" evidence="8">
    <location>
        <begin position="75"/>
        <end position="100"/>
    </location>
</feature>
<comment type="caution">
    <text evidence="10">The sequence shown here is derived from an EMBL/GenBank/DDBJ whole genome shotgun (WGS) entry which is preliminary data.</text>
</comment>
<keyword evidence="4" id="KW-1003">Cell membrane</keyword>
<keyword evidence="6 8" id="KW-1133">Transmembrane helix</keyword>
<evidence type="ECO:0000256" key="2">
    <source>
        <dbReference type="ARBA" id="ARBA00007069"/>
    </source>
</evidence>
<accession>A0ABU4HSE4</accession>
<keyword evidence="3 8" id="KW-0813">Transport</keyword>
<evidence type="ECO:0000313" key="10">
    <source>
        <dbReference type="EMBL" id="MDW5596109.1"/>
    </source>
</evidence>
<dbReference type="RefSeq" id="WP_318598488.1">
    <property type="nucleotide sequence ID" value="NZ_JAWSTH010000047.1"/>
</dbReference>
<evidence type="ECO:0000256" key="4">
    <source>
        <dbReference type="ARBA" id="ARBA00022475"/>
    </source>
</evidence>
<comment type="subcellular location">
    <subcellularLocation>
        <location evidence="1 8">Cell membrane</location>
        <topology evidence="1 8">Multi-pass membrane protein</topology>
    </subcellularLocation>
</comment>
<gene>
    <name evidence="10" type="ORF">R7226_17310</name>
</gene>
<dbReference type="InterPro" id="IPR035906">
    <property type="entry name" value="MetI-like_sf"/>
</dbReference>
<sequence length="295" mass="32092">MSVRSHPVQPLPAPARRASSRLRGAFGGSGVVWLLAPPLVFLFLLLFVPVIYLIFEASKESGFSRAFEDTVFTDSIPRTFVLAAIVTAFAMLLGTIYALAMAVAPRWIAVVMLVALITLFWTSLLVRTYGWMILYFPRGPLFDALNAVGLRDRPLDIYQTNFASYPAMVHVMLPFVVLPVYASLLQLDPLQVRAARVLGAKPFLILRSVVLPQLRAGMLAAGVLVFIMSLGFYVTPEMLGSPTGSMVAGVIGGKFNLPGQTSVAAAMSVLLVLVIVIFYAIADRVFGVSKHWGRS</sequence>
<evidence type="ECO:0000259" key="9">
    <source>
        <dbReference type="PROSITE" id="PS50928"/>
    </source>
</evidence>
<name>A0ABU4HSE4_9ACTN</name>
<evidence type="ECO:0000256" key="7">
    <source>
        <dbReference type="ARBA" id="ARBA00023136"/>
    </source>
</evidence>
<feature type="transmembrane region" description="Helical" evidence="8">
    <location>
        <begin position="162"/>
        <end position="184"/>
    </location>
</feature>
<keyword evidence="7 8" id="KW-0472">Membrane</keyword>
<protein>
    <submittedName>
        <fullName evidence="10">ABC transporter permease</fullName>
    </submittedName>
</protein>
<reference evidence="11" key="1">
    <citation type="submission" date="2023-07" db="EMBL/GenBank/DDBJ databases">
        <title>Conexibacter stalactiti sp. nov., isolated from stalactites in a lava cave and emended description of the genus Conexibacter.</title>
        <authorList>
            <person name="Lee S.D."/>
        </authorList>
    </citation>
    <scope>NUCLEOTIDE SEQUENCE [LARGE SCALE GENOMIC DNA]</scope>
    <source>
        <strain evidence="11">KCTC 39840</strain>
    </source>
</reference>
<feature type="transmembrane region" description="Helical" evidence="8">
    <location>
        <begin position="107"/>
        <end position="126"/>
    </location>
</feature>
<dbReference type="PROSITE" id="PS50928">
    <property type="entry name" value="ABC_TM1"/>
    <property type="match status" value="1"/>
</dbReference>
<evidence type="ECO:0000256" key="5">
    <source>
        <dbReference type="ARBA" id="ARBA00022692"/>
    </source>
</evidence>
<feature type="transmembrane region" description="Helical" evidence="8">
    <location>
        <begin position="216"/>
        <end position="234"/>
    </location>
</feature>
<dbReference type="EMBL" id="JAWSTH010000047">
    <property type="protein sequence ID" value="MDW5596109.1"/>
    <property type="molecule type" value="Genomic_DNA"/>
</dbReference>